<dbReference type="Gene3D" id="3.30.70.1060">
    <property type="entry name" value="Dimeric alpha+beta barrel"/>
    <property type="match status" value="1"/>
</dbReference>
<gene>
    <name evidence="3" type="ORF">CUC15_14815</name>
</gene>
<evidence type="ECO:0000313" key="3">
    <source>
        <dbReference type="EMBL" id="AXI10124.1"/>
    </source>
</evidence>
<dbReference type="InterPro" id="IPR011008">
    <property type="entry name" value="Dimeric_a/b-barrel"/>
</dbReference>
<dbReference type="EMBL" id="CP024848">
    <property type="protein sequence ID" value="AXI10124.1"/>
    <property type="molecule type" value="Genomic_DNA"/>
</dbReference>
<sequence length="93" mass="10485">MSYFAVFSPMLDQEKNVTFRPDHLAYLKEKAEEGKVFAKGRFTDGTGGLVIYIAENHDEVEAIVKKDPYVASGARGYEIHEWEMTVEASPIVD</sequence>
<reference evidence="4" key="1">
    <citation type="submission" date="2017-11" db="EMBL/GenBank/DDBJ databases">
        <authorList>
            <person name="Zhu W."/>
        </authorList>
    </citation>
    <scope>NUCLEOTIDE SEQUENCE [LARGE SCALE GENOMIC DNA]</scope>
    <source>
        <strain evidence="4">160</strain>
    </source>
</reference>
<dbReference type="PANTHER" id="PTHR37828">
    <property type="entry name" value="GSR2449 PROTEIN"/>
    <property type="match status" value="1"/>
</dbReference>
<dbReference type="InterPro" id="IPR005545">
    <property type="entry name" value="YCII"/>
</dbReference>
<dbReference type="RefSeq" id="WP_114917411.1">
    <property type="nucleotide sequence ID" value="NZ_CP024848.1"/>
</dbReference>
<dbReference type="KEGG" id="ocn:CUC15_14815"/>
<name>A0A345PJE4_9BACI</name>
<protein>
    <recommendedName>
        <fullName evidence="2">YCII-related domain-containing protein</fullName>
    </recommendedName>
</protein>
<feature type="domain" description="YCII-related" evidence="2">
    <location>
        <begin position="14"/>
        <end position="83"/>
    </location>
</feature>
<dbReference type="OrthoDB" id="162319at2"/>
<dbReference type="SUPFAM" id="SSF54909">
    <property type="entry name" value="Dimeric alpha+beta barrel"/>
    <property type="match status" value="1"/>
</dbReference>
<evidence type="ECO:0000313" key="4">
    <source>
        <dbReference type="Proteomes" id="UP000253908"/>
    </source>
</evidence>
<dbReference type="AlphaFoldDB" id="A0A345PJE4"/>
<dbReference type="PANTHER" id="PTHR37828:SF1">
    <property type="entry name" value="YCII-RELATED DOMAIN-CONTAINING PROTEIN"/>
    <property type="match status" value="1"/>
</dbReference>
<keyword evidence="4" id="KW-1185">Reference proteome</keyword>
<dbReference type="Proteomes" id="UP000253908">
    <property type="component" value="Chromosome"/>
</dbReference>
<accession>A0A345PJE4</accession>
<organism evidence="3 4">
    <name type="scientific">Oceanobacillus zhaokaii</name>
    <dbReference type="NCBI Taxonomy" id="2052660"/>
    <lineage>
        <taxon>Bacteria</taxon>
        <taxon>Bacillati</taxon>
        <taxon>Bacillota</taxon>
        <taxon>Bacilli</taxon>
        <taxon>Bacillales</taxon>
        <taxon>Bacillaceae</taxon>
        <taxon>Oceanobacillus</taxon>
    </lineage>
</organism>
<proteinExistence type="inferred from homology"/>
<evidence type="ECO:0000256" key="1">
    <source>
        <dbReference type="ARBA" id="ARBA00007689"/>
    </source>
</evidence>
<dbReference type="Pfam" id="PF03795">
    <property type="entry name" value="YCII"/>
    <property type="match status" value="1"/>
</dbReference>
<comment type="similarity">
    <text evidence="1">Belongs to the YciI family.</text>
</comment>
<evidence type="ECO:0000259" key="2">
    <source>
        <dbReference type="Pfam" id="PF03795"/>
    </source>
</evidence>